<dbReference type="PANTHER" id="PTHR11793:SF10">
    <property type="entry name" value="TRANSCRIPTION FACTOR 4"/>
    <property type="match status" value="1"/>
</dbReference>
<evidence type="ECO:0000256" key="2">
    <source>
        <dbReference type="ARBA" id="ARBA00023015"/>
    </source>
</evidence>
<dbReference type="InterPro" id="IPR051098">
    <property type="entry name" value="NeuroDiff_E-box_TFs"/>
</dbReference>
<name>A0ABR3LPU2_9TELE</name>
<evidence type="ECO:0000313" key="7">
    <source>
        <dbReference type="EMBL" id="KAL1253488.1"/>
    </source>
</evidence>
<reference evidence="7 8" key="1">
    <citation type="submission" date="2023-09" db="EMBL/GenBank/DDBJ databases">
        <authorList>
            <person name="Wang M."/>
        </authorList>
    </citation>
    <scope>NUCLEOTIDE SEQUENCE [LARGE SCALE GENOMIC DNA]</scope>
    <source>
        <strain evidence="7">GT-2023</strain>
        <tissue evidence="7">Liver</tissue>
    </source>
</reference>
<comment type="subcellular location">
    <subcellularLocation>
        <location evidence="1">Nucleus</location>
    </subcellularLocation>
</comment>
<proteinExistence type="predicted"/>
<gene>
    <name evidence="7" type="ORF">QQF64_018181</name>
</gene>
<keyword evidence="6" id="KW-0539">Nucleus</keyword>
<keyword evidence="4" id="KW-0010">Activator</keyword>
<comment type="caution">
    <text evidence="7">The sequence shown here is derived from an EMBL/GenBank/DDBJ whole genome shotgun (WGS) entry which is preliminary data.</text>
</comment>
<accession>A0ABR3LPU2</accession>
<dbReference type="PANTHER" id="PTHR11793">
    <property type="entry name" value="BASIC HELIX-LOOP-HELIX TRANSCRIPTION FACTOR"/>
    <property type="match status" value="1"/>
</dbReference>
<dbReference type="EMBL" id="JAYMGO010000021">
    <property type="protein sequence ID" value="KAL1253488.1"/>
    <property type="molecule type" value="Genomic_DNA"/>
</dbReference>
<evidence type="ECO:0000256" key="3">
    <source>
        <dbReference type="ARBA" id="ARBA00023125"/>
    </source>
</evidence>
<evidence type="ECO:0000256" key="4">
    <source>
        <dbReference type="ARBA" id="ARBA00023159"/>
    </source>
</evidence>
<keyword evidence="3" id="KW-0238">DNA-binding</keyword>
<evidence type="ECO:0000313" key="8">
    <source>
        <dbReference type="Proteomes" id="UP001558613"/>
    </source>
</evidence>
<evidence type="ECO:0000256" key="1">
    <source>
        <dbReference type="ARBA" id="ARBA00004123"/>
    </source>
</evidence>
<keyword evidence="2" id="KW-0805">Transcription regulation</keyword>
<dbReference type="Proteomes" id="UP001558613">
    <property type="component" value="Unassembled WGS sequence"/>
</dbReference>
<keyword evidence="5" id="KW-0804">Transcription</keyword>
<evidence type="ECO:0000256" key="6">
    <source>
        <dbReference type="ARBA" id="ARBA00023242"/>
    </source>
</evidence>
<protein>
    <submittedName>
        <fullName evidence="7">Uncharacterized protein</fullName>
    </submittedName>
</protein>
<keyword evidence="8" id="KW-1185">Reference proteome</keyword>
<sequence length="296" mass="32601">MNKKTEFVNVISALLSVDLEERASSSWGNGVRATKNYADGSQYGHMSSRDLGSHDNISPPYVNSRLAGKTERASYSYGRDSSIHGCQSSLMGGEVGMVSPETVSPTKLGSQYYQHYAGNPRRRPLHSDSMEVQTKKVRKVPPGLPSSVSHSLKRVFHLSVAQSQIRALTLQSKGSEGRTIACSDENESDRREGWGVQVGLHGDGLSDSEWKEITETAACFWLRPSGAGATFEKNPPYEINGQISFSPAKKPRREHIRATSPCPFVRFSSFSSLHPLLQHSICFSLHLRGGHFMLMS</sequence>
<evidence type="ECO:0000256" key="5">
    <source>
        <dbReference type="ARBA" id="ARBA00023163"/>
    </source>
</evidence>
<organism evidence="7 8">
    <name type="scientific">Cirrhinus molitorella</name>
    <name type="common">mud carp</name>
    <dbReference type="NCBI Taxonomy" id="172907"/>
    <lineage>
        <taxon>Eukaryota</taxon>
        <taxon>Metazoa</taxon>
        <taxon>Chordata</taxon>
        <taxon>Craniata</taxon>
        <taxon>Vertebrata</taxon>
        <taxon>Euteleostomi</taxon>
        <taxon>Actinopterygii</taxon>
        <taxon>Neopterygii</taxon>
        <taxon>Teleostei</taxon>
        <taxon>Ostariophysi</taxon>
        <taxon>Cypriniformes</taxon>
        <taxon>Cyprinidae</taxon>
        <taxon>Labeoninae</taxon>
        <taxon>Labeonini</taxon>
        <taxon>Cirrhinus</taxon>
    </lineage>
</organism>